<dbReference type="RefSeq" id="WP_063234935.1">
    <property type="nucleotide sequence ID" value="NZ_BCVO01000018.1"/>
</dbReference>
<dbReference type="Proteomes" id="UP000214618">
    <property type="component" value="Chromosome"/>
</dbReference>
<feature type="transmembrane region" description="Helical" evidence="1">
    <location>
        <begin position="20"/>
        <end position="41"/>
    </location>
</feature>
<evidence type="ECO:0000313" key="2">
    <source>
        <dbReference type="EMBL" id="ASS95182.1"/>
    </source>
</evidence>
<dbReference type="OrthoDB" id="9810135at2"/>
<dbReference type="GeneID" id="56474156"/>
<reference evidence="2 3" key="1">
    <citation type="submission" date="2016-10" db="EMBL/GenBank/DDBJ databases">
        <title>The whole genome sequencing and assembly of Bacillus simplex DSM 1321 strain.</title>
        <authorList>
            <person name="Park M.-K."/>
            <person name="Lee Y.-J."/>
            <person name="Yi H."/>
            <person name="Bahn Y.-S."/>
            <person name="Kim J.F."/>
            <person name="Lee D.-W."/>
        </authorList>
    </citation>
    <scope>NUCLEOTIDE SEQUENCE [LARGE SCALE GENOMIC DNA]</scope>
    <source>
        <strain evidence="2 3">DSM 1321</strain>
    </source>
</reference>
<protein>
    <submittedName>
        <fullName evidence="2">Uncharacterized protein</fullName>
    </submittedName>
</protein>
<dbReference type="AlphaFoldDB" id="A0A223EIV3"/>
<keyword evidence="1" id="KW-0472">Membrane</keyword>
<keyword evidence="1" id="KW-1133">Transmembrane helix</keyword>
<feature type="transmembrane region" description="Helical" evidence="1">
    <location>
        <begin position="95"/>
        <end position="113"/>
    </location>
</feature>
<gene>
    <name evidence="2" type="ORF">BS1321_15450</name>
</gene>
<name>A0A223EIV3_9BACI</name>
<keyword evidence="1" id="KW-0812">Transmembrane</keyword>
<organism evidence="2 3">
    <name type="scientific">Peribacillus simplex NBRC 15720 = DSM 1321</name>
    <dbReference type="NCBI Taxonomy" id="1349754"/>
    <lineage>
        <taxon>Bacteria</taxon>
        <taxon>Bacillati</taxon>
        <taxon>Bacillota</taxon>
        <taxon>Bacilli</taxon>
        <taxon>Bacillales</taxon>
        <taxon>Bacillaceae</taxon>
        <taxon>Peribacillus</taxon>
    </lineage>
</organism>
<accession>A0A223EIV3</accession>
<evidence type="ECO:0000313" key="3">
    <source>
        <dbReference type="Proteomes" id="UP000214618"/>
    </source>
</evidence>
<proteinExistence type="predicted"/>
<sequence>MSGIEKEYDSPTRKDWIRTFYTFAYISLLILIIVSGIIRYFQAPAGNVQESKQEQSSKSEKVNESKVIEKDPTVTSLVLKPLAESPKAKIIFEHVGYFLILLFLFILIPIPLLSVKRFKFMTLEVERESQAIEVAKNLTIQQDKFGLLSYWLKEDFKSLFLEVERDNTSYKDFLEEMLFYMRDHYKNNWDSHFEFDIVTETKFKQNYSAPKLVKKSLPSAKVKGIGLPINKENDRYIHFKNFMIHTINVEENLLTEEECLITYVIVLKSYRTIFDEYDGHLVSGLASLTYELYRRYHTSLAIQEEEDVESEEEIK</sequence>
<evidence type="ECO:0000256" key="1">
    <source>
        <dbReference type="SAM" id="Phobius"/>
    </source>
</evidence>
<dbReference type="EMBL" id="CP017704">
    <property type="protein sequence ID" value="ASS95182.1"/>
    <property type="molecule type" value="Genomic_DNA"/>
</dbReference>